<name>A0A5P2G4N3_9BACT</name>
<dbReference type="OrthoDB" id="1438285at2"/>
<feature type="signal peptide" evidence="1">
    <location>
        <begin position="1"/>
        <end position="21"/>
    </location>
</feature>
<dbReference type="AlphaFoldDB" id="A0A5P2G4N3"/>
<protein>
    <recommendedName>
        <fullName evidence="4">Lipocalin-like domain-containing protein</fullName>
    </recommendedName>
</protein>
<keyword evidence="1" id="KW-0732">Signal</keyword>
<dbReference type="EMBL" id="CP044016">
    <property type="protein sequence ID" value="QES89648.1"/>
    <property type="molecule type" value="Genomic_DNA"/>
</dbReference>
<reference evidence="2 3" key="1">
    <citation type="submission" date="2019-09" db="EMBL/GenBank/DDBJ databases">
        <title>Complete genome sequence of Arachidicoccus sp. B3-10 isolated from apple orchard soil.</title>
        <authorList>
            <person name="Kim H.S."/>
            <person name="Han K.-I."/>
            <person name="Suh M.K."/>
            <person name="Lee K.C."/>
            <person name="Eom M.K."/>
            <person name="Kim J.-S."/>
            <person name="Kang S.W."/>
            <person name="Sin Y."/>
            <person name="Lee J.-S."/>
        </authorList>
    </citation>
    <scope>NUCLEOTIDE SEQUENCE [LARGE SCALE GENOMIC DNA]</scope>
    <source>
        <strain evidence="2 3">B3-10</strain>
    </source>
</reference>
<evidence type="ECO:0008006" key="4">
    <source>
        <dbReference type="Google" id="ProtNLM"/>
    </source>
</evidence>
<dbReference type="Proteomes" id="UP000292424">
    <property type="component" value="Chromosome"/>
</dbReference>
<evidence type="ECO:0000256" key="1">
    <source>
        <dbReference type="SAM" id="SignalP"/>
    </source>
</evidence>
<sequence>MKITFLLISLLLITNTIYSQSLTPEQIIGKWKVVKILKKPSNPNFKDFLKGFESATFEFKSDSKFNLTTNNNNKIFSMLTDHTQNVDWIIRKNIPVISIGSKTDHYNTLNIYAKLGETNIFQLEESEIVLQVEKL</sequence>
<dbReference type="RefSeq" id="WP_131330590.1">
    <property type="nucleotide sequence ID" value="NZ_CP044016.1"/>
</dbReference>
<organism evidence="2 3">
    <name type="scientific">Rhizosphaericola mali</name>
    <dbReference type="NCBI Taxonomy" id="2545455"/>
    <lineage>
        <taxon>Bacteria</taxon>
        <taxon>Pseudomonadati</taxon>
        <taxon>Bacteroidota</taxon>
        <taxon>Chitinophagia</taxon>
        <taxon>Chitinophagales</taxon>
        <taxon>Chitinophagaceae</taxon>
        <taxon>Rhizosphaericola</taxon>
    </lineage>
</organism>
<proteinExistence type="predicted"/>
<evidence type="ECO:0000313" key="2">
    <source>
        <dbReference type="EMBL" id="QES89648.1"/>
    </source>
</evidence>
<gene>
    <name evidence="2" type="ORF">E0W69_013585</name>
</gene>
<feature type="chain" id="PRO_5024368430" description="Lipocalin-like domain-containing protein" evidence="1">
    <location>
        <begin position="22"/>
        <end position="135"/>
    </location>
</feature>
<dbReference type="KEGG" id="arac:E0W69_013585"/>
<accession>A0A5P2G4N3</accession>
<evidence type="ECO:0000313" key="3">
    <source>
        <dbReference type="Proteomes" id="UP000292424"/>
    </source>
</evidence>
<keyword evidence="3" id="KW-1185">Reference proteome</keyword>